<dbReference type="Pfam" id="PF25355">
    <property type="entry name" value="DUF7882"/>
    <property type="match status" value="1"/>
</dbReference>
<feature type="region of interest" description="Disordered" evidence="1">
    <location>
        <begin position="90"/>
        <end position="117"/>
    </location>
</feature>
<dbReference type="EMBL" id="JACGWX010000008">
    <property type="protein sequence ID" value="MBA8848895.1"/>
    <property type="molecule type" value="Genomic_DNA"/>
</dbReference>
<proteinExistence type="predicted"/>
<dbReference type="AlphaFoldDB" id="A0A839EHY3"/>
<accession>A0A839EHY3</accession>
<dbReference type="RefSeq" id="WP_182491666.1">
    <property type="nucleotide sequence ID" value="NZ_BAAAOV010000008.1"/>
</dbReference>
<comment type="caution">
    <text evidence="3">The sequence shown here is derived from an EMBL/GenBank/DDBJ whole genome shotgun (WGS) entry which is preliminary data.</text>
</comment>
<evidence type="ECO:0000313" key="4">
    <source>
        <dbReference type="Proteomes" id="UP000585905"/>
    </source>
</evidence>
<evidence type="ECO:0000259" key="2">
    <source>
        <dbReference type="Pfam" id="PF25355"/>
    </source>
</evidence>
<protein>
    <recommendedName>
        <fullName evidence="2">DUF7882 domain-containing protein</fullName>
    </recommendedName>
</protein>
<gene>
    <name evidence="3" type="ORF">FHX53_002509</name>
</gene>
<feature type="domain" description="DUF7882" evidence="2">
    <location>
        <begin position="1"/>
        <end position="95"/>
    </location>
</feature>
<dbReference type="Proteomes" id="UP000585905">
    <property type="component" value="Unassembled WGS sequence"/>
</dbReference>
<evidence type="ECO:0000256" key="1">
    <source>
        <dbReference type="SAM" id="MobiDB-lite"/>
    </source>
</evidence>
<reference evidence="3 4" key="1">
    <citation type="submission" date="2020-07" db="EMBL/GenBank/DDBJ databases">
        <title>Sequencing the genomes of 1000 actinobacteria strains.</title>
        <authorList>
            <person name="Klenk H.-P."/>
        </authorList>
    </citation>
    <scope>NUCLEOTIDE SEQUENCE [LARGE SCALE GENOMIC DNA]</scope>
    <source>
        <strain evidence="3 4">DSM 19663</strain>
    </source>
</reference>
<evidence type="ECO:0000313" key="3">
    <source>
        <dbReference type="EMBL" id="MBA8848895.1"/>
    </source>
</evidence>
<sequence length="117" mass="13208">MGTLIYGSIGQQFEFDDRVLAHLQALFSAKLRRGESFFLNWRDPQSVGDGRSAVWIDNSVPLYFKYSRAAHGPLDREWLEEMAVAALGPQGLDLSDDPRMKRQVTAKGNSVKRKDAH</sequence>
<organism evidence="3 4">
    <name type="scientific">Microcella alkalica</name>
    <dbReference type="NCBI Taxonomy" id="355930"/>
    <lineage>
        <taxon>Bacteria</taxon>
        <taxon>Bacillati</taxon>
        <taxon>Actinomycetota</taxon>
        <taxon>Actinomycetes</taxon>
        <taxon>Micrococcales</taxon>
        <taxon>Microbacteriaceae</taxon>
        <taxon>Microcella</taxon>
    </lineage>
</organism>
<keyword evidence="4" id="KW-1185">Reference proteome</keyword>
<name>A0A839EHY3_9MICO</name>
<dbReference type="InterPro" id="IPR057204">
    <property type="entry name" value="DUF7882"/>
</dbReference>